<feature type="domain" description="Flagellar hook-length control protein-like C-terminal" evidence="2">
    <location>
        <begin position="326"/>
        <end position="397"/>
    </location>
</feature>
<dbReference type="STRING" id="419597.SAMN04487957_102267"/>
<sequence>MSGIAPLLDTLLHQVLGKRVDTPPPQDLNQPVKPTSPADAPRALHSDSRLDARPGTAQAQGTRRAAAQVGEGATPAPRQEGAPPSSSQTHLSSAGRTIADLLMRFPAPPSILTTRTPLVPAGQVADPAQVATRLESSVRDSGLFYESHLGRWYKGELPRQQLEREPQMWRTLRFSPQAATAATFSQQDTRLMAPTDMRSHPAASGQAQAAPSATPSPGASPSATPQPLSSSTTPLAPNTAPLSSGDTPQQARATANEAMALRPPALTLQEPVHESLQGVVRHQLEMLVTPTLRWEGDVWSGLFMALLVQPPVGERLPREGDQEEPAGEDARRTWRSDIDLEVQGAGRVTASLWMQAARLEIDMWVADPDALARLQEGLDALRSRLGAHGFEEVGVTLGRLTAEGDDADP</sequence>
<organism evidence="3 4">
    <name type="scientific">Halomonas shengliensis</name>
    <dbReference type="NCBI Taxonomy" id="419597"/>
    <lineage>
        <taxon>Bacteria</taxon>
        <taxon>Pseudomonadati</taxon>
        <taxon>Pseudomonadota</taxon>
        <taxon>Gammaproteobacteria</taxon>
        <taxon>Oceanospirillales</taxon>
        <taxon>Halomonadaceae</taxon>
        <taxon>Halomonas</taxon>
    </lineage>
</organism>
<dbReference type="InterPro" id="IPR021136">
    <property type="entry name" value="Flagellar_hook_control-like_C"/>
</dbReference>
<feature type="compositionally biased region" description="Polar residues" evidence="1">
    <location>
        <begin position="228"/>
        <end position="253"/>
    </location>
</feature>
<dbReference type="Pfam" id="PF02120">
    <property type="entry name" value="Flg_hook"/>
    <property type="match status" value="1"/>
</dbReference>
<feature type="compositionally biased region" description="Basic and acidic residues" evidence="1">
    <location>
        <begin position="42"/>
        <end position="52"/>
    </location>
</feature>
<reference evidence="4" key="1">
    <citation type="submission" date="2016-10" db="EMBL/GenBank/DDBJ databases">
        <authorList>
            <person name="Varghese N."/>
            <person name="Submissions S."/>
        </authorList>
    </citation>
    <scope>NUCLEOTIDE SEQUENCE [LARGE SCALE GENOMIC DNA]</scope>
    <source>
        <strain evidence="4">CGMCC 1.6444</strain>
    </source>
</reference>
<feature type="compositionally biased region" description="Low complexity" evidence="1">
    <location>
        <begin position="55"/>
        <end position="68"/>
    </location>
</feature>
<evidence type="ECO:0000313" key="3">
    <source>
        <dbReference type="EMBL" id="SDN88166.1"/>
    </source>
</evidence>
<proteinExistence type="predicted"/>
<feature type="region of interest" description="Disordered" evidence="1">
    <location>
        <begin position="196"/>
        <end position="254"/>
    </location>
</feature>
<feature type="compositionally biased region" description="Low complexity" evidence="1">
    <location>
        <begin position="201"/>
        <end position="227"/>
    </location>
</feature>
<protein>
    <submittedName>
        <fullName evidence="3">Hook-length control protein FliK</fullName>
    </submittedName>
</protein>
<accession>A0A1H0F0U5</accession>
<dbReference type="RefSeq" id="WP_089677122.1">
    <property type="nucleotide sequence ID" value="NZ_FNIV01000002.1"/>
</dbReference>
<dbReference type="Proteomes" id="UP000199075">
    <property type="component" value="Unassembled WGS sequence"/>
</dbReference>
<evidence type="ECO:0000259" key="2">
    <source>
        <dbReference type="Pfam" id="PF02120"/>
    </source>
</evidence>
<dbReference type="EMBL" id="FNIV01000002">
    <property type="protein sequence ID" value="SDN88166.1"/>
    <property type="molecule type" value="Genomic_DNA"/>
</dbReference>
<dbReference type="OrthoDB" id="5296742at2"/>
<gene>
    <name evidence="3" type="ORF">SAMN04487957_102267</name>
</gene>
<keyword evidence="4" id="KW-1185">Reference proteome</keyword>
<dbReference type="AlphaFoldDB" id="A0A1H0F0U5"/>
<name>A0A1H0F0U5_9GAMM</name>
<feature type="region of interest" description="Disordered" evidence="1">
    <location>
        <begin position="16"/>
        <end position="92"/>
    </location>
</feature>
<evidence type="ECO:0000256" key="1">
    <source>
        <dbReference type="SAM" id="MobiDB-lite"/>
    </source>
</evidence>
<evidence type="ECO:0000313" key="4">
    <source>
        <dbReference type="Proteomes" id="UP000199075"/>
    </source>
</evidence>